<feature type="domain" description="OTU" evidence="2">
    <location>
        <begin position="165"/>
        <end position="279"/>
    </location>
</feature>
<evidence type="ECO:0000313" key="4">
    <source>
        <dbReference type="Proteomes" id="UP001189429"/>
    </source>
</evidence>
<reference evidence="3" key="1">
    <citation type="submission" date="2023-10" db="EMBL/GenBank/DDBJ databases">
        <authorList>
            <person name="Chen Y."/>
            <person name="Shah S."/>
            <person name="Dougan E. K."/>
            <person name="Thang M."/>
            <person name="Chan C."/>
        </authorList>
    </citation>
    <scope>NUCLEOTIDE SEQUENCE [LARGE SCALE GENOMIC DNA]</scope>
</reference>
<keyword evidence="4" id="KW-1185">Reference proteome</keyword>
<dbReference type="PROSITE" id="PS50802">
    <property type="entry name" value="OTU"/>
    <property type="match status" value="1"/>
</dbReference>
<feature type="region of interest" description="Disordered" evidence="1">
    <location>
        <begin position="1"/>
        <end position="53"/>
    </location>
</feature>
<dbReference type="Gene3D" id="3.90.70.80">
    <property type="match status" value="1"/>
</dbReference>
<dbReference type="EMBL" id="CAUYUJ010002958">
    <property type="protein sequence ID" value="CAK0803154.1"/>
    <property type="molecule type" value="Genomic_DNA"/>
</dbReference>
<comment type="caution">
    <text evidence="3">The sequence shown here is derived from an EMBL/GenBank/DDBJ whole genome shotgun (WGS) entry which is preliminary data.</text>
</comment>
<evidence type="ECO:0000259" key="2">
    <source>
        <dbReference type="PROSITE" id="PS50802"/>
    </source>
</evidence>
<dbReference type="InterPro" id="IPR003323">
    <property type="entry name" value="OTU_dom"/>
</dbReference>
<accession>A0ABN9QB88</accession>
<evidence type="ECO:0000313" key="3">
    <source>
        <dbReference type="EMBL" id="CAK0803154.1"/>
    </source>
</evidence>
<evidence type="ECO:0000256" key="1">
    <source>
        <dbReference type="SAM" id="MobiDB-lite"/>
    </source>
</evidence>
<dbReference type="Proteomes" id="UP001189429">
    <property type="component" value="Unassembled WGS sequence"/>
</dbReference>
<gene>
    <name evidence="3" type="ORF">PCOR1329_LOCUS10440</name>
</gene>
<sequence>MDGPHGAILPGLRQPPTPPRARPAVRSEDAAAGARGAFPQPRHPDRDDLWQSQLAENKMPGGARRSYGVEEAYPSWSFGHMVGLVGQGAGAPAAAAPPAEAAASGSRARCDKCDGAHETERCPHFKCARDQHPDDAWQQYSGAPPDRAQASRQCGAPRALPRHAASVVRMPGDGSCLFHSVAFGLRAAGYQEDGRSVRARAANFIRGSRRTRSFRSLGRRCGTGSTGTRRRLCGNTRTVSRPADSGAGPSRWPPAPRFLRSTLRSTRRIIAASAASRTS</sequence>
<feature type="region of interest" description="Disordered" evidence="1">
    <location>
        <begin position="236"/>
        <end position="257"/>
    </location>
</feature>
<protein>
    <recommendedName>
        <fullName evidence="2">OTU domain-containing protein</fullName>
    </recommendedName>
</protein>
<organism evidence="3 4">
    <name type="scientific">Prorocentrum cordatum</name>
    <dbReference type="NCBI Taxonomy" id="2364126"/>
    <lineage>
        <taxon>Eukaryota</taxon>
        <taxon>Sar</taxon>
        <taxon>Alveolata</taxon>
        <taxon>Dinophyceae</taxon>
        <taxon>Prorocentrales</taxon>
        <taxon>Prorocentraceae</taxon>
        <taxon>Prorocentrum</taxon>
    </lineage>
</organism>
<dbReference type="CDD" id="cd22744">
    <property type="entry name" value="OTU"/>
    <property type="match status" value="1"/>
</dbReference>
<name>A0ABN9QB88_9DINO</name>
<proteinExistence type="predicted"/>